<comment type="caution">
    <text evidence="2">The sequence shown here is derived from an EMBL/GenBank/DDBJ whole genome shotgun (WGS) entry which is preliminary data.</text>
</comment>
<keyword evidence="3" id="KW-1185">Reference proteome</keyword>
<reference evidence="2" key="2">
    <citation type="submission" date="2020-09" db="EMBL/GenBank/DDBJ databases">
        <authorList>
            <person name="Sun Q."/>
            <person name="Zhou Y."/>
        </authorList>
    </citation>
    <scope>NUCLEOTIDE SEQUENCE</scope>
    <source>
        <strain evidence="2">CGMCC 1.15958</strain>
    </source>
</reference>
<feature type="transmembrane region" description="Helical" evidence="1">
    <location>
        <begin position="30"/>
        <end position="50"/>
    </location>
</feature>
<dbReference type="AlphaFoldDB" id="A0A916YPH7"/>
<accession>A0A916YPH7</accession>
<evidence type="ECO:0000313" key="2">
    <source>
        <dbReference type="EMBL" id="GGD54421.1"/>
    </source>
</evidence>
<dbReference type="Proteomes" id="UP000609064">
    <property type="component" value="Unassembled WGS sequence"/>
</dbReference>
<name>A0A916YPH7_9BACT</name>
<dbReference type="RefSeq" id="WP_188765749.1">
    <property type="nucleotide sequence ID" value="NZ_BMKK01000003.1"/>
</dbReference>
<sequence length="77" mass="9188">MKKDSFTIYITTLFLVVYCLFIVFEMPYPFIMATFLVLHIMVIWMVYAILKSKEPKVTFEEKFYLDASFKPTIVKKS</sequence>
<protein>
    <submittedName>
        <fullName evidence="2">Uncharacterized protein</fullName>
    </submittedName>
</protein>
<keyword evidence="1" id="KW-1133">Transmembrane helix</keyword>
<feature type="transmembrane region" description="Helical" evidence="1">
    <location>
        <begin position="7"/>
        <end position="24"/>
    </location>
</feature>
<proteinExistence type="predicted"/>
<dbReference type="EMBL" id="BMKK01000003">
    <property type="protein sequence ID" value="GGD54421.1"/>
    <property type="molecule type" value="Genomic_DNA"/>
</dbReference>
<gene>
    <name evidence="2" type="ORF">GCM10011514_18190</name>
</gene>
<reference evidence="2" key="1">
    <citation type="journal article" date="2014" name="Int. J. Syst. Evol. Microbiol.">
        <title>Complete genome sequence of Corynebacterium casei LMG S-19264T (=DSM 44701T), isolated from a smear-ripened cheese.</title>
        <authorList>
            <consortium name="US DOE Joint Genome Institute (JGI-PGF)"/>
            <person name="Walter F."/>
            <person name="Albersmeier A."/>
            <person name="Kalinowski J."/>
            <person name="Ruckert C."/>
        </authorList>
    </citation>
    <scope>NUCLEOTIDE SEQUENCE</scope>
    <source>
        <strain evidence="2">CGMCC 1.15958</strain>
    </source>
</reference>
<keyword evidence="1" id="KW-0472">Membrane</keyword>
<organism evidence="2 3">
    <name type="scientific">Emticicia aquatilis</name>
    <dbReference type="NCBI Taxonomy" id="1537369"/>
    <lineage>
        <taxon>Bacteria</taxon>
        <taxon>Pseudomonadati</taxon>
        <taxon>Bacteroidota</taxon>
        <taxon>Cytophagia</taxon>
        <taxon>Cytophagales</taxon>
        <taxon>Leadbetterellaceae</taxon>
        <taxon>Emticicia</taxon>
    </lineage>
</organism>
<keyword evidence="1" id="KW-0812">Transmembrane</keyword>
<evidence type="ECO:0000256" key="1">
    <source>
        <dbReference type="SAM" id="Phobius"/>
    </source>
</evidence>
<evidence type="ECO:0000313" key="3">
    <source>
        <dbReference type="Proteomes" id="UP000609064"/>
    </source>
</evidence>